<evidence type="ECO:0000256" key="5">
    <source>
        <dbReference type="ARBA" id="ARBA00023136"/>
    </source>
</evidence>
<comment type="caution">
    <text evidence="7">The sequence shown here is derived from an EMBL/GenBank/DDBJ whole genome shotgun (WGS) entry which is preliminary data.</text>
</comment>
<keyword evidence="2" id="KW-1003">Cell membrane</keyword>
<keyword evidence="3 6" id="KW-0812">Transmembrane</keyword>
<dbReference type="Pfam" id="PF02653">
    <property type="entry name" value="BPD_transp_2"/>
    <property type="match status" value="1"/>
</dbReference>
<evidence type="ECO:0000256" key="2">
    <source>
        <dbReference type="ARBA" id="ARBA00022475"/>
    </source>
</evidence>
<evidence type="ECO:0000313" key="7">
    <source>
        <dbReference type="EMBL" id="NIH53913.1"/>
    </source>
</evidence>
<evidence type="ECO:0000256" key="3">
    <source>
        <dbReference type="ARBA" id="ARBA00022692"/>
    </source>
</evidence>
<accession>A0A7X5R1G8</accession>
<feature type="transmembrane region" description="Helical" evidence="6">
    <location>
        <begin position="182"/>
        <end position="203"/>
    </location>
</feature>
<comment type="subcellular location">
    <subcellularLocation>
        <location evidence="1">Cell membrane</location>
        <topology evidence="1">Multi-pass membrane protein</topology>
    </subcellularLocation>
</comment>
<evidence type="ECO:0000313" key="8">
    <source>
        <dbReference type="Proteomes" id="UP000541033"/>
    </source>
</evidence>
<feature type="transmembrane region" description="Helical" evidence="6">
    <location>
        <begin position="20"/>
        <end position="40"/>
    </location>
</feature>
<feature type="transmembrane region" description="Helical" evidence="6">
    <location>
        <begin position="265"/>
        <end position="281"/>
    </location>
</feature>
<sequence length="339" mass="35393">MNAATIRQPGKTGVSITDLLVRYGVLAMALVLTVYFIAVIPNFGSFGTIASIFQAQAVAAIAALGMTLAAIVGDLDLSVGATAGLSVTVAAMVMIRFNLTGVTAVICCLLAGLIVGCLNAVLIVFLKIPELLATLGVMFTVQGLKKWLVDGQTLTTGMTLPNGEKMPGKFDSSFSAIDGNKLFGIPISVVVFIVIAIVMWIFLERTRFGRIFYAVGGNPEAARLAGARVNRFRFAAYAISGVLASVAGIILASRLRQGDVTAGDSVLLDAVAMTLIGFAVLGARKPNVLGTVVGAIFIGVLLQGLTQSGLSYFTQDLIKGVVLLLSLILSFSLSKKKTK</sequence>
<dbReference type="EMBL" id="JAAMOX010000001">
    <property type="protein sequence ID" value="NIH53913.1"/>
    <property type="molecule type" value="Genomic_DNA"/>
</dbReference>
<keyword evidence="5 6" id="KW-0472">Membrane</keyword>
<keyword evidence="7" id="KW-0813">Transport</keyword>
<feature type="transmembrane region" description="Helical" evidence="6">
    <location>
        <begin position="317"/>
        <end position="334"/>
    </location>
</feature>
<dbReference type="InterPro" id="IPR001851">
    <property type="entry name" value="ABC_transp_permease"/>
</dbReference>
<name>A0A7X5R1G8_9MICO</name>
<keyword evidence="7" id="KW-0762">Sugar transport</keyword>
<keyword evidence="4 6" id="KW-1133">Transmembrane helix</keyword>
<protein>
    <submittedName>
        <fullName evidence="7">Simple sugar transport system permease protein</fullName>
    </submittedName>
</protein>
<dbReference type="GO" id="GO:0022857">
    <property type="term" value="F:transmembrane transporter activity"/>
    <property type="evidence" value="ECO:0007669"/>
    <property type="project" value="InterPro"/>
</dbReference>
<feature type="transmembrane region" description="Helical" evidence="6">
    <location>
        <begin position="102"/>
        <end position="126"/>
    </location>
</feature>
<dbReference type="Proteomes" id="UP000541033">
    <property type="component" value="Unassembled WGS sequence"/>
</dbReference>
<dbReference type="GO" id="GO:0005886">
    <property type="term" value="C:plasma membrane"/>
    <property type="evidence" value="ECO:0007669"/>
    <property type="project" value="UniProtKB-SubCell"/>
</dbReference>
<evidence type="ECO:0000256" key="4">
    <source>
        <dbReference type="ARBA" id="ARBA00022989"/>
    </source>
</evidence>
<dbReference type="CDD" id="cd06579">
    <property type="entry name" value="TM_PBP1_transp_AraH_like"/>
    <property type="match status" value="1"/>
</dbReference>
<gene>
    <name evidence="7" type="ORF">FHX76_001781</name>
</gene>
<feature type="transmembrane region" description="Helical" evidence="6">
    <location>
        <begin position="234"/>
        <end position="253"/>
    </location>
</feature>
<feature type="transmembrane region" description="Helical" evidence="6">
    <location>
        <begin position="288"/>
        <end position="305"/>
    </location>
</feature>
<dbReference type="PANTHER" id="PTHR32196">
    <property type="entry name" value="ABC TRANSPORTER PERMEASE PROTEIN YPHD-RELATED-RELATED"/>
    <property type="match status" value="1"/>
</dbReference>
<proteinExistence type="predicted"/>
<dbReference type="PANTHER" id="PTHR32196:SF72">
    <property type="entry name" value="RIBOSE IMPORT PERMEASE PROTEIN RBSC"/>
    <property type="match status" value="1"/>
</dbReference>
<evidence type="ECO:0000256" key="1">
    <source>
        <dbReference type="ARBA" id="ARBA00004651"/>
    </source>
</evidence>
<dbReference type="AlphaFoldDB" id="A0A7X5R1G8"/>
<feature type="transmembrane region" description="Helical" evidence="6">
    <location>
        <begin position="52"/>
        <end position="71"/>
    </location>
</feature>
<organism evidence="7 8">
    <name type="scientific">Lysinibacter cavernae</name>
    <dbReference type="NCBI Taxonomy" id="1640652"/>
    <lineage>
        <taxon>Bacteria</taxon>
        <taxon>Bacillati</taxon>
        <taxon>Actinomycetota</taxon>
        <taxon>Actinomycetes</taxon>
        <taxon>Micrococcales</taxon>
        <taxon>Microbacteriaceae</taxon>
        <taxon>Lysinibacter</taxon>
    </lineage>
</organism>
<keyword evidence="8" id="KW-1185">Reference proteome</keyword>
<dbReference type="RefSeq" id="WP_208402478.1">
    <property type="nucleotide sequence ID" value="NZ_JAAMOX010000001.1"/>
</dbReference>
<evidence type="ECO:0000256" key="6">
    <source>
        <dbReference type="SAM" id="Phobius"/>
    </source>
</evidence>
<reference evidence="7 8" key="1">
    <citation type="submission" date="2020-02" db="EMBL/GenBank/DDBJ databases">
        <title>Sequencing the genomes of 1000 actinobacteria strains.</title>
        <authorList>
            <person name="Klenk H.-P."/>
        </authorList>
    </citation>
    <scope>NUCLEOTIDE SEQUENCE [LARGE SCALE GENOMIC DNA]</scope>
    <source>
        <strain evidence="7 8">DSM 27960</strain>
    </source>
</reference>